<keyword evidence="7" id="KW-0238">DNA-binding</keyword>
<dbReference type="Gene3D" id="1.10.860.10">
    <property type="entry name" value="DNAb Helicase, Chain A"/>
    <property type="match status" value="1"/>
</dbReference>
<dbReference type="EMBL" id="MT143678">
    <property type="protein sequence ID" value="QJB00023.1"/>
    <property type="molecule type" value="Genomic_DNA"/>
</dbReference>
<dbReference type="GO" id="GO:0003677">
    <property type="term" value="F:DNA binding"/>
    <property type="evidence" value="ECO:0007669"/>
    <property type="project" value="UniProtKB-KW"/>
</dbReference>
<dbReference type="EMBL" id="MT143867">
    <property type="protein sequence ID" value="QJB03971.1"/>
    <property type="molecule type" value="Genomic_DNA"/>
</dbReference>
<dbReference type="PANTHER" id="PTHR30153">
    <property type="entry name" value="REPLICATIVE DNA HELICASE DNAB"/>
    <property type="match status" value="1"/>
</dbReference>
<dbReference type="GO" id="GO:0005524">
    <property type="term" value="F:ATP binding"/>
    <property type="evidence" value="ECO:0007669"/>
    <property type="project" value="UniProtKB-KW"/>
</dbReference>
<dbReference type="SUPFAM" id="SSF52540">
    <property type="entry name" value="P-loop containing nucleoside triphosphate hydrolases"/>
    <property type="match status" value="1"/>
</dbReference>
<evidence type="ECO:0000256" key="6">
    <source>
        <dbReference type="ARBA" id="ARBA00022840"/>
    </source>
</evidence>
<dbReference type="PANTHER" id="PTHR30153:SF2">
    <property type="entry name" value="REPLICATIVE DNA HELICASE"/>
    <property type="match status" value="1"/>
</dbReference>
<comment type="catalytic activity">
    <reaction evidence="10">
        <text>ATP + H2O = ADP + phosphate + H(+)</text>
        <dbReference type="Rhea" id="RHEA:13065"/>
        <dbReference type="ChEBI" id="CHEBI:15377"/>
        <dbReference type="ChEBI" id="CHEBI:15378"/>
        <dbReference type="ChEBI" id="CHEBI:30616"/>
        <dbReference type="ChEBI" id="CHEBI:43474"/>
        <dbReference type="ChEBI" id="CHEBI:456216"/>
        <dbReference type="EC" id="5.6.2.3"/>
    </reaction>
</comment>
<sequence length="441" mass="49312">MIEPRLPPFSESAEEAVLGSILLDGDALNQISALTPEDFYRDQNREVYAACLELFRRNEGINQVTVAHALGDKLDSVGGAAYLMHLLSAVPTPLHAKHYAEIVAKTSVSRAVVAAGEEIARLGYDDSENALERAQGLLQRLQTGRKEGMFTTLRDVGLAALPEWSAFLDDPQHIRGLTTGFKKLDLMFDGFRPSRFYLLGARPSMGKSQVALYMAESAAKANARVAVASLEMSSQMLMERMAFTGAGVDRFLARVKGLEPTTIDLLHEQYDRVSKLSIVIDDTPASTTTQLLTKCRRLYHEKGLDLLIFDYLDLAGDKAEGEEQRRAVISQGLRRVARELNIPVLALVQLNREVEKRESKRPQLQDLRYSGALEQDCDVAMFLYREDYYVERQMMSVDESKRQKNVLEILVLKNKEGPIGKLKVFYNPNTGRIGPLADKED</sequence>
<accession>A0A6M3M837</accession>
<evidence type="ECO:0000256" key="5">
    <source>
        <dbReference type="ARBA" id="ARBA00022806"/>
    </source>
</evidence>
<evidence type="ECO:0000259" key="11">
    <source>
        <dbReference type="PROSITE" id="PS51199"/>
    </source>
</evidence>
<dbReference type="Gene3D" id="3.40.50.300">
    <property type="entry name" value="P-loop containing nucleotide triphosphate hydrolases"/>
    <property type="match status" value="1"/>
</dbReference>
<dbReference type="Pfam" id="PF00772">
    <property type="entry name" value="DnaB"/>
    <property type="match status" value="1"/>
</dbReference>
<evidence type="ECO:0000313" key="13">
    <source>
        <dbReference type="EMBL" id="QJB03971.1"/>
    </source>
</evidence>
<dbReference type="EC" id="5.6.2.3" evidence="9"/>
<dbReference type="InterPro" id="IPR027417">
    <property type="entry name" value="P-loop_NTPase"/>
</dbReference>
<comment type="similarity">
    <text evidence="1">Belongs to the helicase family. DnaB subfamily.</text>
</comment>
<dbReference type="GO" id="GO:0005829">
    <property type="term" value="C:cytosol"/>
    <property type="evidence" value="ECO:0007669"/>
    <property type="project" value="TreeGrafter"/>
</dbReference>
<evidence type="ECO:0000256" key="1">
    <source>
        <dbReference type="ARBA" id="ARBA00008428"/>
    </source>
</evidence>
<evidence type="ECO:0000256" key="7">
    <source>
        <dbReference type="ARBA" id="ARBA00023125"/>
    </source>
</evidence>
<evidence type="ECO:0000313" key="12">
    <source>
        <dbReference type="EMBL" id="QJB00023.1"/>
    </source>
</evidence>
<keyword evidence="4" id="KW-0378">Hydrolase</keyword>
<evidence type="ECO:0000256" key="3">
    <source>
        <dbReference type="ARBA" id="ARBA00022741"/>
    </source>
</evidence>
<evidence type="ECO:0000256" key="10">
    <source>
        <dbReference type="ARBA" id="ARBA00048954"/>
    </source>
</evidence>
<dbReference type="InterPro" id="IPR007694">
    <property type="entry name" value="DNA_helicase_DnaB-like_C"/>
</dbReference>
<organism evidence="13">
    <name type="scientific">viral metagenome</name>
    <dbReference type="NCBI Taxonomy" id="1070528"/>
    <lineage>
        <taxon>unclassified sequences</taxon>
        <taxon>metagenomes</taxon>
        <taxon>organismal metagenomes</taxon>
    </lineage>
</organism>
<dbReference type="AlphaFoldDB" id="A0A6M3M837"/>
<dbReference type="InterPro" id="IPR036185">
    <property type="entry name" value="DNA_heli_DnaB-like_N_sf"/>
</dbReference>
<dbReference type="GO" id="GO:0043139">
    <property type="term" value="F:5'-3' DNA helicase activity"/>
    <property type="evidence" value="ECO:0007669"/>
    <property type="project" value="UniProtKB-EC"/>
</dbReference>
<gene>
    <name evidence="12" type="ORF">MM171A00712_0018</name>
    <name evidence="13" type="ORF">MM171B00512_0014</name>
</gene>
<keyword evidence="5 13" id="KW-0347">Helicase</keyword>
<reference evidence="13" key="1">
    <citation type="submission" date="2020-03" db="EMBL/GenBank/DDBJ databases">
        <title>The deep terrestrial virosphere.</title>
        <authorList>
            <person name="Holmfeldt K."/>
            <person name="Nilsson E."/>
            <person name="Simone D."/>
            <person name="Lopez-Fernandez M."/>
            <person name="Wu X."/>
            <person name="de Brujin I."/>
            <person name="Lundin D."/>
            <person name="Andersson A."/>
            <person name="Bertilsson S."/>
            <person name="Dopson M."/>
        </authorList>
    </citation>
    <scope>NUCLEOTIDE SEQUENCE</scope>
    <source>
        <strain evidence="12">MM171A00712</strain>
        <strain evidence="13">MM171B00512</strain>
    </source>
</reference>
<evidence type="ECO:0000256" key="9">
    <source>
        <dbReference type="ARBA" id="ARBA00044969"/>
    </source>
</evidence>
<evidence type="ECO:0000256" key="4">
    <source>
        <dbReference type="ARBA" id="ARBA00022801"/>
    </source>
</evidence>
<keyword evidence="3" id="KW-0547">Nucleotide-binding</keyword>
<keyword evidence="6" id="KW-0067">ATP-binding</keyword>
<name>A0A6M3M837_9ZZZZ</name>
<dbReference type="InterPro" id="IPR007693">
    <property type="entry name" value="DNA_helicase_DnaB-like_N"/>
</dbReference>
<keyword evidence="2" id="KW-0235">DNA replication</keyword>
<keyword evidence="8" id="KW-0413">Isomerase</keyword>
<evidence type="ECO:0000256" key="2">
    <source>
        <dbReference type="ARBA" id="ARBA00022705"/>
    </source>
</evidence>
<protein>
    <recommendedName>
        <fullName evidence="9">DNA 5'-3' helicase</fullName>
        <ecNumber evidence="9">5.6.2.3</ecNumber>
    </recommendedName>
</protein>
<feature type="domain" description="SF4 helicase" evidence="11">
    <location>
        <begin position="170"/>
        <end position="440"/>
    </location>
</feature>
<dbReference type="PROSITE" id="PS51199">
    <property type="entry name" value="SF4_HELICASE"/>
    <property type="match status" value="1"/>
</dbReference>
<dbReference type="Pfam" id="PF03796">
    <property type="entry name" value="DnaB_C"/>
    <property type="match status" value="1"/>
</dbReference>
<dbReference type="SUPFAM" id="SSF48024">
    <property type="entry name" value="N-terminal domain of DnaB helicase"/>
    <property type="match status" value="1"/>
</dbReference>
<proteinExistence type="inferred from homology"/>
<dbReference type="GO" id="GO:0016787">
    <property type="term" value="F:hydrolase activity"/>
    <property type="evidence" value="ECO:0007669"/>
    <property type="project" value="UniProtKB-KW"/>
</dbReference>
<evidence type="ECO:0000256" key="8">
    <source>
        <dbReference type="ARBA" id="ARBA00023235"/>
    </source>
</evidence>
<dbReference type="InterPro" id="IPR016136">
    <property type="entry name" value="DNA_helicase_N/primase_C"/>
</dbReference>
<dbReference type="GO" id="GO:0006260">
    <property type="term" value="P:DNA replication"/>
    <property type="evidence" value="ECO:0007669"/>
    <property type="project" value="UniProtKB-KW"/>
</dbReference>